<accession>X1S7S3</accession>
<evidence type="ECO:0000313" key="2">
    <source>
        <dbReference type="EMBL" id="GAI75161.1"/>
    </source>
</evidence>
<feature type="non-terminal residue" evidence="2">
    <location>
        <position position="316"/>
    </location>
</feature>
<dbReference type="GO" id="GO:0016779">
    <property type="term" value="F:nucleotidyltransferase activity"/>
    <property type="evidence" value="ECO:0007669"/>
    <property type="project" value="InterPro"/>
</dbReference>
<dbReference type="Pfam" id="PF10410">
    <property type="entry name" value="DnaB_bind"/>
    <property type="match status" value="1"/>
</dbReference>
<gene>
    <name evidence="2" type="ORF">S12H4_25523</name>
</gene>
<dbReference type="SUPFAM" id="SSF56731">
    <property type="entry name" value="DNA primase core"/>
    <property type="match status" value="1"/>
</dbReference>
<feature type="non-terminal residue" evidence="2">
    <location>
        <position position="1"/>
    </location>
</feature>
<dbReference type="InterPro" id="IPR016136">
    <property type="entry name" value="DNA_helicase_N/primase_C"/>
</dbReference>
<evidence type="ECO:0000259" key="1">
    <source>
        <dbReference type="Pfam" id="PF10410"/>
    </source>
</evidence>
<organism evidence="2">
    <name type="scientific">marine sediment metagenome</name>
    <dbReference type="NCBI Taxonomy" id="412755"/>
    <lineage>
        <taxon>unclassified sequences</taxon>
        <taxon>metagenomes</taxon>
        <taxon>ecological metagenomes</taxon>
    </lineage>
</organism>
<dbReference type="InterPro" id="IPR019475">
    <property type="entry name" value="DNA_primase_DnaB-bd"/>
</dbReference>
<proteinExistence type="predicted"/>
<comment type="caution">
    <text evidence="2">The sequence shown here is derived from an EMBL/GenBank/DDBJ whole genome shotgun (WGS) entry which is preliminary data.</text>
</comment>
<dbReference type="Pfam" id="PF13155">
    <property type="entry name" value="Toprim_2"/>
    <property type="match status" value="1"/>
</dbReference>
<name>X1S7S3_9ZZZZ</name>
<dbReference type="EMBL" id="BARW01014392">
    <property type="protein sequence ID" value="GAI75161.1"/>
    <property type="molecule type" value="Genomic_DNA"/>
</dbReference>
<dbReference type="Gene3D" id="1.10.860.10">
    <property type="entry name" value="DNAb Helicase, Chain A"/>
    <property type="match status" value="1"/>
</dbReference>
<dbReference type="GO" id="GO:0006269">
    <property type="term" value="P:DNA replication, synthesis of primer"/>
    <property type="evidence" value="ECO:0007669"/>
    <property type="project" value="TreeGrafter"/>
</dbReference>
<dbReference type="AlphaFoldDB" id="X1S7S3"/>
<dbReference type="PANTHER" id="PTHR30313">
    <property type="entry name" value="DNA PRIMASE"/>
    <property type="match status" value="1"/>
</dbReference>
<reference evidence="2" key="1">
    <citation type="journal article" date="2014" name="Front. Microbiol.">
        <title>High frequency of phylogenetically diverse reductive dehalogenase-homologous genes in deep subseafloor sedimentary metagenomes.</title>
        <authorList>
            <person name="Kawai M."/>
            <person name="Futagami T."/>
            <person name="Toyoda A."/>
            <person name="Takaki Y."/>
            <person name="Nishi S."/>
            <person name="Hori S."/>
            <person name="Arai W."/>
            <person name="Tsubouchi T."/>
            <person name="Morono Y."/>
            <person name="Uchiyama I."/>
            <person name="Ito T."/>
            <person name="Fujiyama A."/>
            <person name="Inagaki F."/>
            <person name="Takami H."/>
        </authorList>
    </citation>
    <scope>NUCLEOTIDE SEQUENCE</scope>
    <source>
        <strain evidence="2">Expedition CK06-06</strain>
    </source>
</reference>
<feature type="domain" description="DNA primase DnaB-helicase binding" evidence="1">
    <location>
        <begin position="97"/>
        <end position="151"/>
    </location>
</feature>
<dbReference type="PANTHER" id="PTHR30313:SF2">
    <property type="entry name" value="DNA PRIMASE"/>
    <property type="match status" value="1"/>
</dbReference>
<dbReference type="CDD" id="cd03364">
    <property type="entry name" value="TOPRIM_DnaG_primases"/>
    <property type="match status" value="1"/>
</dbReference>
<sequence>LLALYQFGFKNTVAISGTSLTDEQAKLIRKYTRNIYISFDVDKPGKEATLRGISIFIKNGLTPYIITLKKGKDPDEIVRKEGKKAFQKLITKAEHFIDFKLMFLLSKYDLNNSVEKAEVVKEMSRTIAEVKDLTERQIWLNTISKRISVDESILVGYRKKTKSKEQFRPVVLSLKKICYDLVTLLAMKPERYEEVVGIFEEEQLLDDITKRILTYIGEKIKEGKEIDVADVINLIEDGEERKRVSATVFNIKEDFDKDDFQKMLNQYIERIKAVKLREKWVKIKKEIQKKERNGEAVRALLQEQRKIASILKTLGG</sequence>
<protein>
    <recommendedName>
        <fullName evidence="1">DNA primase DnaB-helicase binding domain-containing protein</fullName>
    </recommendedName>
</protein>
<dbReference type="GO" id="GO:0005737">
    <property type="term" value="C:cytoplasm"/>
    <property type="evidence" value="ECO:0007669"/>
    <property type="project" value="TreeGrafter"/>
</dbReference>
<dbReference type="Gene3D" id="3.40.1360.10">
    <property type="match status" value="1"/>
</dbReference>
<dbReference type="InterPro" id="IPR050219">
    <property type="entry name" value="DnaG_primase"/>
</dbReference>
<dbReference type="InterPro" id="IPR034151">
    <property type="entry name" value="TOPRIM_DnaG_bac"/>
</dbReference>